<dbReference type="EMBL" id="BA000035">
    <property type="protein sequence ID" value="BAC19408.1"/>
    <property type="molecule type" value="Genomic_DNA"/>
</dbReference>
<evidence type="ECO:0000313" key="2">
    <source>
        <dbReference type="Proteomes" id="UP000001409"/>
    </source>
</evidence>
<dbReference type="Proteomes" id="UP000001409">
    <property type="component" value="Chromosome"/>
</dbReference>
<dbReference type="InterPro" id="IPR017438">
    <property type="entry name" value="ATP-NAD_kinase_N"/>
</dbReference>
<dbReference type="AlphaFoldDB" id="Q8FMA9"/>
<dbReference type="KEGG" id="cef:CE2598"/>
<dbReference type="HOGENOM" id="CLU_087221_0_0_11"/>
<organism evidence="1 2">
    <name type="scientific">Corynebacterium efficiens (strain DSM 44549 / YS-314 / AJ 12310 / JCM 11189 / NBRC 100395)</name>
    <dbReference type="NCBI Taxonomy" id="196164"/>
    <lineage>
        <taxon>Bacteria</taxon>
        <taxon>Bacillati</taxon>
        <taxon>Actinomycetota</taxon>
        <taxon>Actinomycetes</taxon>
        <taxon>Mycobacteriales</taxon>
        <taxon>Corynebacteriaceae</taxon>
        <taxon>Corynebacterium</taxon>
    </lineage>
</organism>
<dbReference type="STRING" id="196164.gene:10743045"/>
<dbReference type="eggNOG" id="COG1597">
    <property type="taxonomic scope" value="Bacteria"/>
</dbReference>
<dbReference type="Gene3D" id="3.40.50.10330">
    <property type="entry name" value="Probable inorganic polyphosphate/atp-NAD kinase, domain 1"/>
    <property type="match status" value="1"/>
</dbReference>
<dbReference type="SUPFAM" id="SSF111331">
    <property type="entry name" value="NAD kinase/diacylglycerol kinase-like"/>
    <property type="match status" value="1"/>
</dbReference>
<accession>Q8FMA9</accession>
<keyword evidence="2" id="KW-1185">Reference proteome</keyword>
<reference evidence="1 2" key="1">
    <citation type="journal article" date="2003" name="Genome Res.">
        <title>Comparative complete genome sequence analysis of the amino acid replacements responsible for the thermostability of Corynebacterium efficiens.</title>
        <authorList>
            <person name="Nishio Y."/>
            <person name="Nakamura Y."/>
            <person name="Kawarabayasi Y."/>
            <person name="Usuda Y."/>
            <person name="Kimura E."/>
            <person name="Sugimoto S."/>
            <person name="Matsui K."/>
            <person name="Yamagishi A."/>
            <person name="Kikuchi H."/>
            <person name="Ikeo K."/>
            <person name="Gojobori T."/>
        </authorList>
    </citation>
    <scope>NUCLEOTIDE SEQUENCE [LARGE SCALE GENOMIC DNA]</scope>
    <source>
        <strain evidence="2">DSM 44549 / YS-314 / AJ 12310 / JCM 11189 / NBRC 100395</strain>
    </source>
</reference>
<proteinExistence type="predicted"/>
<protein>
    <recommendedName>
        <fullName evidence="3">DAGKc domain-containing protein</fullName>
    </recommendedName>
</protein>
<evidence type="ECO:0000313" key="1">
    <source>
        <dbReference type="EMBL" id="BAC19408.1"/>
    </source>
</evidence>
<name>Q8FMA9_COREF</name>
<dbReference type="InterPro" id="IPR016064">
    <property type="entry name" value="NAD/diacylglycerol_kinase_sf"/>
</dbReference>
<evidence type="ECO:0008006" key="3">
    <source>
        <dbReference type="Google" id="ProtNLM"/>
    </source>
</evidence>
<sequence length="308" mass="33324">MYAETLFHTTRPRAEFRHRNTKVVHMRLVVLRCAAPSFTDFPGAPVAPEVHDLPEVPTRRDLRMLDDAAFDVLPHDPTPSLDEIARQPDVAHLGTPQPAPQHPEQPLRIVVIGSDASLSAVITRLMRADNMWAEVAYVPTGESVAAKNWGLPADPGAALRLALTGVAKPVPTIRDDAAVAVAGSATITDWEPGEITGEIIVDDHVLVRHEASPKTPRRGIFGARLVPMMVAPGIAAAVMDTPAPGTEIKKGLFRRPTGTLIPESLSTGRATQAGGPSLRVTVDGVSRKRAVERVTFYRHLRDLQVVRP</sequence>